<evidence type="ECO:0008006" key="11">
    <source>
        <dbReference type="Google" id="ProtNLM"/>
    </source>
</evidence>
<evidence type="ECO:0000256" key="5">
    <source>
        <dbReference type="ARBA" id="ARBA00022989"/>
    </source>
</evidence>
<feature type="transmembrane region" description="Helical" evidence="9">
    <location>
        <begin position="306"/>
        <end position="325"/>
    </location>
</feature>
<feature type="binding site" evidence="8">
    <location>
        <position position="203"/>
    </location>
    <ligand>
        <name>Na(+)</name>
        <dbReference type="ChEBI" id="CHEBI:29101"/>
        <label>1</label>
    </ligand>
</feature>
<dbReference type="PANTHER" id="PTHR11616">
    <property type="entry name" value="SODIUM/CHLORIDE DEPENDENT TRANSPORTER"/>
    <property type="match status" value="1"/>
</dbReference>
<protein>
    <recommendedName>
        <fullName evidence="11">Transporter</fullName>
    </recommendedName>
</protein>
<keyword evidence="5 9" id="KW-1133">Transmembrane helix</keyword>
<dbReference type="PANTHER" id="PTHR11616:SF321">
    <property type="entry name" value="SODIUM-DEPENDENT NUTRIENT AMINO ACID TRANSPORTER 1-RELATED"/>
    <property type="match status" value="1"/>
</dbReference>
<evidence type="ECO:0000256" key="1">
    <source>
        <dbReference type="ARBA" id="ARBA00004141"/>
    </source>
</evidence>
<dbReference type="InterPro" id="IPR037272">
    <property type="entry name" value="SNS_sf"/>
</dbReference>
<evidence type="ECO:0000256" key="6">
    <source>
        <dbReference type="ARBA" id="ARBA00023136"/>
    </source>
</evidence>
<dbReference type="GO" id="GO:0005886">
    <property type="term" value="C:plasma membrane"/>
    <property type="evidence" value="ECO:0007669"/>
    <property type="project" value="TreeGrafter"/>
</dbReference>
<keyword evidence="8" id="KW-0479">Metal-binding</keyword>
<feature type="transmembrane region" description="Helical" evidence="9">
    <location>
        <begin position="20"/>
        <end position="38"/>
    </location>
</feature>
<dbReference type="PROSITE" id="PS50267">
    <property type="entry name" value="NA_NEUROTRAN_SYMP_3"/>
    <property type="match status" value="1"/>
</dbReference>
<evidence type="ECO:0000256" key="8">
    <source>
        <dbReference type="PIRSR" id="PIRSR600175-1"/>
    </source>
</evidence>
<dbReference type="EMBL" id="HACG01005177">
    <property type="protein sequence ID" value="CEK52042.1"/>
    <property type="molecule type" value="Transcribed_RNA"/>
</dbReference>
<accession>A0A0B6Y6T7</accession>
<dbReference type="Pfam" id="PF00209">
    <property type="entry name" value="SNF"/>
    <property type="match status" value="1"/>
</dbReference>
<organism evidence="10">
    <name type="scientific">Arion vulgaris</name>
    <dbReference type="NCBI Taxonomy" id="1028688"/>
    <lineage>
        <taxon>Eukaryota</taxon>
        <taxon>Metazoa</taxon>
        <taxon>Spiralia</taxon>
        <taxon>Lophotrochozoa</taxon>
        <taxon>Mollusca</taxon>
        <taxon>Gastropoda</taxon>
        <taxon>Heterobranchia</taxon>
        <taxon>Euthyneura</taxon>
        <taxon>Panpulmonata</taxon>
        <taxon>Eupulmonata</taxon>
        <taxon>Stylommatophora</taxon>
        <taxon>Helicina</taxon>
        <taxon>Arionoidea</taxon>
        <taxon>Arionidae</taxon>
        <taxon>Arion</taxon>
    </lineage>
</organism>
<dbReference type="AlphaFoldDB" id="A0A0B6Y6T7"/>
<feature type="non-terminal residue" evidence="10">
    <location>
        <position position="1"/>
    </location>
</feature>
<keyword evidence="8" id="KW-0915">Sodium</keyword>
<proteinExistence type="inferred from homology"/>
<comment type="similarity">
    <text evidence="2">Belongs to the sodium:neurotransmitter symporter (SNF) (TC 2.A.22) family.</text>
</comment>
<feature type="transmembrane region" description="Helical" evidence="9">
    <location>
        <begin position="129"/>
        <end position="150"/>
    </location>
</feature>
<feature type="transmembrane region" description="Helical" evidence="9">
    <location>
        <begin position="100"/>
        <end position="117"/>
    </location>
</feature>
<dbReference type="GO" id="GO:0046872">
    <property type="term" value="F:metal ion binding"/>
    <property type="evidence" value="ECO:0007669"/>
    <property type="project" value="UniProtKB-KW"/>
</dbReference>
<sequence length="367" mass="40927">WFKEVLDITTGINHMGGVRWQLLLCLLGAWIIVFLCLIKGIKSLGKVVYVAATLPYIILTCLLIRGCLLPGASVGLYYYMVPVWSKLAQFEVWRSAATQVFFSIGLGFGVMSTLASYNKFNNNCYRDALILPVLDCLTSVFAGLVIFAFLGNMAYTSGKSIDSVVDEGPGLVFITYPAALSTLPLPQIWSVLFFLMLFSVGLDSQFVHIQALCAAMIDCFPNHVLTSRKTLLMGSICLVSFILGIPLTLQGGSYLLNLMDWYIASFSVTFLVFTEIVVLSWVYGTDRLYKDVEAMIGYRPNIVWKYMWKYVTPVFVLVLWTTGVINFRTIGSTYPGYPPWADGLGLIISVLPLIPIPVKMIWTLVRL</sequence>
<keyword evidence="3" id="KW-0813">Transport</keyword>
<feature type="transmembrane region" description="Helical" evidence="9">
    <location>
        <begin position="230"/>
        <end position="249"/>
    </location>
</feature>
<dbReference type="GO" id="GO:0015179">
    <property type="term" value="F:L-amino acid transmembrane transporter activity"/>
    <property type="evidence" value="ECO:0007669"/>
    <property type="project" value="TreeGrafter"/>
</dbReference>
<feature type="binding site" evidence="8">
    <location>
        <position position="103"/>
    </location>
    <ligand>
        <name>Na(+)</name>
        <dbReference type="ChEBI" id="CHEBI:29101"/>
        <label>1</label>
    </ligand>
</feature>
<evidence type="ECO:0000256" key="2">
    <source>
        <dbReference type="ARBA" id="ARBA00006459"/>
    </source>
</evidence>
<comment type="subcellular location">
    <subcellularLocation>
        <location evidence="1">Membrane</location>
        <topology evidence="1">Multi-pass membrane protein</topology>
    </subcellularLocation>
</comment>
<dbReference type="PRINTS" id="PR00176">
    <property type="entry name" value="NANEUSMPORT"/>
</dbReference>
<evidence type="ECO:0000256" key="9">
    <source>
        <dbReference type="SAM" id="Phobius"/>
    </source>
</evidence>
<feature type="non-terminal residue" evidence="10">
    <location>
        <position position="367"/>
    </location>
</feature>
<reference evidence="10" key="1">
    <citation type="submission" date="2014-12" db="EMBL/GenBank/DDBJ databases">
        <title>Insight into the proteome of Arion vulgaris.</title>
        <authorList>
            <person name="Aradska J."/>
            <person name="Bulat T."/>
            <person name="Smidak R."/>
            <person name="Sarate P."/>
            <person name="Gangsoo J."/>
            <person name="Sialana F."/>
            <person name="Bilban M."/>
            <person name="Lubec G."/>
        </authorList>
    </citation>
    <scope>NUCLEOTIDE SEQUENCE</scope>
    <source>
        <tissue evidence="10">Skin</tissue>
    </source>
</reference>
<feature type="binding site" evidence="8">
    <location>
        <position position="204"/>
    </location>
    <ligand>
        <name>Na(+)</name>
        <dbReference type="ChEBI" id="CHEBI:29101"/>
        <label>1</label>
    </ligand>
</feature>
<feature type="transmembrane region" description="Helical" evidence="9">
    <location>
        <begin position="188"/>
        <end position="209"/>
    </location>
</feature>
<dbReference type="GO" id="GO:0089718">
    <property type="term" value="P:amino acid import across plasma membrane"/>
    <property type="evidence" value="ECO:0007669"/>
    <property type="project" value="TreeGrafter"/>
</dbReference>
<evidence type="ECO:0000256" key="4">
    <source>
        <dbReference type="ARBA" id="ARBA00022692"/>
    </source>
</evidence>
<evidence type="ECO:0000256" key="7">
    <source>
        <dbReference type="ARBA" id="ARBA00023180"/>
    </source>
</evidence>
<name>A0A0B6Y6T7_9EUPU</name>
<evidence type="ECO:0000256" key="3">
    <source>
        <dbReference type="ARBA" id="ARBA00022448"/>
    </source>
</evidence>
<dbReference type="GO" id="GO:0005283">
    <property type="term" value="F:amino acid:sodium symporter activity"/>
    <property type="evidence" value="ECO:0007669"/>
    <property type="project" value="TreeGrafter"/>
</dbReference>
<keyword evidence="4 9" id="KW-0812">Transmembrane</keyword>
<feature type="transmembrane region" description="Helical" evidence="9">
    <location>
        <begin position="47"/>
        <end position="80"/>
    </location>
</feature>
<dbReference type="SUPFAM" id="SSF161070">
    <property type="entry name" value="SNF-like"/>
    <property type="match status" value="1"/>
</dbReference>
<gene>
    <name evidence="10" type="primary">ORF15290</name>
</gene>
<feature type="transmembrane region" description="Helical" evidence="9">
    <location>
        <begin position="345"/>
        <end position="365"/>
    </location>
</feature>
<keyword evidence="6 9" id="KW-0472">Membrane</keyword>
<dbReference type="InterPro" id="IPR000175">
    <property type="entry name" value="Na/ntran_symport"/>
</dbReference>
<evidence type="ECO:0000313" key="10">
    <source>
        <dbReference type="EMBL" id="CEK52042.1"/>
    </source>
</evidence>
<feature type="transmembrane region" description="Helical" evidence="9">
    <location>
        <begin position="261"/>
        <end position="285"/>
    </location>
</feature>
<keyword evidence="7" id="KW-0325">Glycoprotein</keyword>